<sequence>MYNIKFKQQIKEKQQIDIYNIVKDVYESNPTLSVTDVCKLVGTTQHILRYIRNKHNLPTFGNPKRDESDNNKYKINLPTSNKVNNNTNNNNNILTKNKDLDNN</sequence>
<evidence type="ECO:0000256" key="1">
    <source>
        <dbReference type="SAM" id="MobiDB-lite"/>
    </source>
</evidence>
<feature type="region of interest" description="Disordered" evidence="1">
    <location>
        <begin position="57"/>
        <end position="103"/>
    </location>
</feature>
<proteinExistence type="predicted"/>
<protein>
    <submittedName>
        <fullName evidence="2">Uncharacterized protein</fullName>
    </submittedName>
</protein>
<dbReference type="AlphaFoldDB" id="X0S0A0"/>
<feature type="compositionally biased region" description="Low complexity" evidence="1">
    <location>
        <begin position="76"/>
        <end position="95"/>
    </location>
</feature>
<reference evidence="2" key="1">
    <citation type="journal article" date="2014" name="Front. Microbiol.">
        <title>High frequency of phylogenetically diverse reductive dehalogenase-homologous genes in deep subseafloor sedimentary metagenomes.</title>
        <authorList>
            <person name="Kawai M."/>
            <person name="Futagami T."/>
            <person name="Toyoda A."/>
            <person name="Takaki Y."/>
            <person name="Nishi S."/>
            <person name="Hori S."/>
            <person name="Arai W."/>
            <person name="Tsubouchi T."/>
            <person name="Morono Y."/>
            <person name="Uchiyama I."/>
            <person name="Ito T."/>
            <person name="Fujiyama A."/>
            <person name="Inagaki F."/>
            <person name="Takami H."/>
        </authorList>
    </citation>
    <scope>NUCLEOTIDE SEQUENCE</scope>
    <source>
        <strain evidence="2">Expedition CK06-06</strain>
    </source>
</reference>
<comment type="caution">
    <text evidence="2">The sequence shown here is derived from an EMBL/GenBank/DDBJ whole genome shotgun (WGS) entry which is preliminary data.</text>
</comment>
<dbReference type="EMBL" id="BARS01006842">
    <property type="protein sequence ID" value="GAF74453.1"/>
    <property type="molecule type" value="Genomic_DNA"/>
</dbReference>
<gene>
    <name evidence="2" type="ORF">S01H1_13255</name>
</gene>
<accession>X0S0A0</accession>
<name>X0S0A0_9ZZZZ</name>
<feature type="non-terminal residue" evidence="2">
    <location>
        <position position="103"/>
    </location>
</feature>
<feature type="compositionally biased region" description="Basic and acidic residues" evidence="1">
    <location>
        <begin position="63"/>
        <end position="72"/>
    </location>
</feature>
<evidence type="ECO:0000313" key="2">
    <source>
        <dbReference type="EMBL" id="GAF74453.1"/>
    </source>
</evidence>
<organism evidence="2">
    <name type="scientific">marine sediment metagenome</name>
    <dbReference type="NCBI Taxonomy" id="412755"/>
    <lineage>
        <taxon>unclassified sequences</taxon>
        <taxon>metagenomes</taxon>
        <taxon>ecological metagenomes</taxon>
    </lineage>
</organism>